<organism evidence="2">
    <name type="scientific">viral metagenome</name>
    <dbReference type="NCBI Taxonomy" id="1070528"/>
    <lineage>
        <taxon>unclassified sequences</taxon>
        <taxon>metagenomes</taxon>
        <taxon>organismal metagenomes</taxon>
    </lineage>
</organism>
<proteinExistence type="predicted"/>
<feature type="region of interest" description="Disordered" evidence="1">
    <location>
        <begin position="77"/>
        <end position="103"/>
    </location>
</feature>
<name>A0A6C0E820_9ZZZZ</name>
<feature type="compositionally biased region" description="Acidic residues" evidence="1">
    <location>
        <begin position="77"/>
        <end position="87"/>
    </location>
</feature>
<accession>A0A6C0E820</accession>
<feature type="compositionally biased region" description="Basic and acidic residues" evidence="1">
    <location>
        <begin position="92"/>
        <end position="103"/>
    </location>
</feature>
<evidence type="ECO:0000313" key="2">
    <source>
        <dbReference type="EMBL" id="QHT24399.1"/>
    </source>
</evidence>
<reference evidence="2" key="1">
    <citation type="journal article" date="2020" name="Nature">
        <title>Giant virus diversity and host interactions through global metagenomics.</title>
        <authorList>
            <person name="Schulz F."/>
            <person name="Roux S."/>
            <person name="Paez-Espino D."/>
            <person name="Jungbluth S."/>
            <person name="Walsh D.A."/>
            <person name="Denef V.J."/>
            <person name="McMahon K.D."/>
            <person name="Konstantinidis K.T."/>
            <person name="Eloe-Fadrosh E.A."/>
            <person name="Kyrpides N.C."/>
            <person name="Woyke T."/>
        </authorList>
    </citation>
    <scope>NUCLEOTIDE SEQUENCE</scope>
    <source>
        <strain evidence="2">GVMAG-M-3300023179-138</strain>
    </source>
</reference>
<sequence>MSKPIWKPSKPATMEKVSAAVTTDYPALSPVVGAPKTTLNFKKTVEAAAARIEAPVKVQVQAKPKKVVFAQQEHEDEYEEEYEEQEFNADLINDRRRGDKGVW</sequence>
<protein>
    <submittedName>
        <fullName evidence="2">Uncharacterized protein</fullName>
    </submittedName>
</protein>
<dbReference type="EMBL" id="MN739744">
    <property type="protein sequence ID" value="QHT24399.1"/>
    <property type="molecule type" value="Genomic_DNA"/>
</dbReference>
<dbReference type="AlphaFoldDB" id="A0A6C0E820"/>
<evidence type="ECO:0000256" key="1">
    <source>
        <dbReference type="SAM" id="MobiDB-lite"/>
    </source>
</evidence>